<name>A0ABT4UF29_9ACTN</name>
<keyword evidence="1" id="KW-1133">Transmembrane helix</keyword>
<gene>
    <name evidence="2" type="ORF">O4J56_30160</name>
</gene>
<feature type="transmembrane region" description="Helical" evidence="1">
    <location>
        <begin position="18"/>
        <end position="43"/>
    </location>
</feature>
<organism evidence="2 3">
    <name type="scientific">Nocardiopsis endophytica</name>
    <dbReference type="NCBI Taxonomy" id="3018445"/>
    <lineage>
        <taxon>Bacteria</taxon>
        <taxon>Bacillati</taxon>
        <taxon>Actinomycetota</taxon>
        <taxon>Actinomycetes</taxon>
        <taxon>Streptosporangiales</taxon>
        <taxon>Nocardiopsidaceae</taxon>
        <taxon>Nocardiopsis</taxon>
    </lineage>
</organism>
<accession>A0ABT4UF29</accession>
<dbReference type="EMBL" id="JAQFWQ010000154">
    <property type="protein sequence ID" value="MDA2814947.1"/>
    <property type="molecule type" value="Genomic_DNA"/>
</dbReference>
<feature type="transmembrane region" description="Helical" evidence="1">
    <location>
        <begin position="63"/>
        <end position="84"/>
    </location>
</feature>
<dbReference type="Proteomes" id="UP001527866">
    <property type="component" value="Unassembled WGS sequence"/>
</dbReference>
<sequence>MGWVSGTRRTARGNRWGLALVGLVLAVAGGGVLALGLGAFGAGAAGTPVGAGPGAVGLPSPGWLPYGVAAVAVVVALLALRWLFVQGRVDRVRRVVVEPEAGEGRSELVSGAAQGAVEEAVGAVAGVRRARARLLGSERAPRLRLDVVVDDDADVAEVWSRVRGESLSDLRGALEVDRLPTVVRISMAAPKRNRARVA</sequence>
<proteinExistence type="predicted"/>
<comment type="caution">
    <text evidence="2">The sequence shown here is derived from an EMBL/GenBank/DDBJ whole genome shotgun (WGS) entry which is preliminary data.</text>
</comment>
<keyword evidence="3" id="KW-1185">Reference proteome</keyword>
<evidence type="ECO:0000313" key="2">
    <source>
        <dbReference type="EMBL" id="MDA2814947.1"/>
    </source>
</evidence>
<evidence type="ECO:0000313" key="3">
    <source>
        <dbReference type="Proteomes" id="UP001527866"/>
    </source>
</evidence>
<protein>
    <submittedName>
        <fullName evidence="2">Alkaline shock response membrane anchor protein AmaP</fullName>
    </submittedName>
</protein>
<reference evidence="2 3" key="1">
    <citation type="submission" date="2023-01" db="EMBL/GenBank/DDBJ databases">
        <title>Draft genome sequence of Nocardiopsis sp. RSe5-2 isolated from halophytes.</title>
        <authorList>
            <person name="Duangmal K."/>
            <person name="Chantavorakit T."/>
        </authorList>
    </citation>
    <scope>NUCLEOTIDE SEQUENCE [LARGE SCALE GENOMIC DNA]</scope>
    <source>
        <strain evidence="2 3">RSe5-2</strain>
    </source>
</reference>
<keyword evidence="1" id="KW-0472">Membrane</keyword>
<dbReference type="RefSeq" id="WP_270690511.1">
    <property type="nucleotide sequence ID" value="NZ_JAQFWQ010000154.1"/>
</dbReference>
<keyword evidence="1" id="KW-0812">Transmembrane</keyword>
<evidence type="ECO:0000256" key="1">
    <source>
        <dbReference type="SAM" id="Phobius"/>
    </source>
</evidence>